<feature type="region of interest" description="Disordered" evidence="1">
    <location>
        <begin position="21"/>
        <end position="44"/>
    </location>
</feature>
<evidence type="ECO:0000256" key="1">
    <source>
        <dbReference type="SAM" id="MobiDB-lite"/>
    </source>
</evidence>
<feature type="compositionally biased region" description="Polar residues" evidence="1">
    <location>
        <begin position="98"/>
        <end position="112"/>
    </location>
</feature>
<feature type="region of interest" description="Disordered" evidence="1">
    <location>
        <begin position="61"/>
        <end position="114"/>
    </location>
</feature>
<dbReference type="Proteomes" id="UP000799439">
    <property type="component" value="Unassembled WGS sequence"/>
</dbReference>
<keyword evidence="3" id="KW-1185">Reference proteome</keyword>
<dbReference type="EMBL" id="ML996093">
    <property type="protein sequence ID" value="KAF2148427.1"/>
    <property type="molecule type" value="Genomic_DNA"/>
</dbReference>
<evidence type="ECO:0000313" key="3">
    <source>
        <dbReference type="Proteomes" id="UP000799439"/>
    </source>
</evidence>
<dbReference type="AlphaFoldDB" id="A0A9P4IV43"/>
<name>A0A9P4IV43_9PEZI</name>
<proteinExistence type="predicted"/>
<protein>
    <submittedName>
        <fullName evidence="2">Uncharacterized protein</fullName>
    </submittedName>
</protein>
<sequence>MCRLITGFGIERQLRDAKRPLDLSPAHVSGTDGAVSSDAHGLGRRDTYGRAKSATYGLTCSDTHGKAVSDTHGPASRTAGRPASARARPMTSKWTDRSAGSATDSPAQTRSLESGRMEMWPTSMIQLGRYALCLGIISFQTSGKLMITPICRPP</sequence>
<accession>A0A9P4IV43</accession>
<gene>
    <name evidence="2" type="ORF">K461DRAFT_63718</name>
</gene>
<organism evidence="2 3">
    <name type="scientific">Myriangium duriaei CBS 260.36</name>
    <dbReference type="NCBI Taxonomy" id="1168546"/>
    <lineage>
        <taxon>Eukaryota</taxon>
        <taxon>Fungi</taxon>
        <taxon>Dikarya</taxon>
        <taxon>Ascomycota</taxon>
        <taxon>Pezizomycotina</taxon>
        <taxon>Dothideomycetes</taxon>
        <taxon>Dothideomycetidae</taxon>
        <taxon>Myriangiales</taxon>
        <taxon>Myriangiaceae</taxon>
        <taxon>Myriangium</taxon>
    </lineage>
</organism>
<comment type="caution">
    <text evidence="2">The sequence shown here is derived from an EMBL/GenBank/DDBJ whole genome shotgun (WGS) entry which is preliminary data.</text>
</comment>
<reference evidence="2" key="1">
    <citation type="journal article" date="2020" name="Stud. Mycol.">
        <title>101 Dothideomycetes genomes: a test case for predicting lifestyles and emergence of pathogens.</title>
        <authorList>
            <person name="Haridas S."/>
            <person name="Albert R."/>
            <person name="Binder M."/>
            <person name="Bloem J."/>
            <person name="Labutti K."/>
            <person name="Salamov A."/>
            <person name="Andreopoulos B."/>
            <person name="Baker S."/>
            <person name="Barry K."/>
            <person name="Bills G."/>
            <person name="Bluhm B."/>
            <person name="Cannon C."/>
            <person name="Castanera R."/>
            <person name="Culley D."/>
            <person name="Daum C."/>
            <person name="Ezra D."/>
            <person name="Gonzalez J."/>
            <person name="Henrissat B."/>
            <person name="Kuo A."/>
            <person name="Liang C."/>
            <person name="Lipzen A."/>
            <person name="Lutzoni F."/>
            <person name="Magnuson J."/>
            <person name="Mondo S."/>
            <person name="Nolan M."/>
            <person name="Ohm R."/>
            <person name="Pangilinan J."/>
            <person name="Park H.-J."/>
            <person name="Ramirez L."/>
            <person name="Alfaro M."/>
            <person name="Sun H."/>
            <person name="Tritt A."/>
            <person name="Yoshinaga Y."/>
            <person name="Zwiers L.-H."/>
            <person name="Turgeon B."/>
            <person name="Goodwin S."/>
            <person name="Spatafora J."/>
            <person name="Crous P."/>
            <person name="Grigoriev I."/>
        </authorList>
    </citation>
    <scope>NUCLEOTIDE SEQUENCE</scope>
    <source>
        <strain evidence="2">CBS 260.36</strain>
    </source>
</reference>
<evidence type="ECO:0000313" key="2">
    <source>
        <dbReference type="EMBL" id="KAF2148427.1"/>
    </source>
</evidence>